<dbReference type="RefSeq" id="WP_111646435.1">
    <property type="nucleotide sequence ID" value="NZ_QLMH01000023.1"/>
</dbReference>
<evidence type="ECO:0000259" key="1">
    <source>
        <dbReference type="Pfam" id="PF19500"/>
    </source>
</evidence>
<dbReference type="InterPro" id="IPR024995">
    <property type="entry name" value="DUF3895"/>
</dbReference>
<dbReference type="EMBL" id="QLMH01000023">
    <property type="protein sequence ID" value="RAK15228.1"/>
    <property type="molecule type" value="Genomic_DNA"/>
</dbReference>
<name>A0A327Y1Z9_9BACL</name>
<proteinExistence type="predicted"/>
<dbReference type="Pfam" id="PF13034">
    <property type="entry name" value="DUF3895"/>
    <property type="match status" value="1"/>
</dbReference>
<keyword evidence="4" id="KW-1185">Reference proteome</keyword>
<dbReference type="Proteomes" id="UP000248555">
    <property type="component" value="Unassembled WGS sequence"/>
</dbReference>
<feature type="domain" description="DUF6035" evidence="1">
    <location>
        <begin position="80"/>
        <end position="181"/>
    </location>
</feature>
<reference evidence="3 4" key="1">
    <citation type="submission" date="2018-06" db="EMBL/GenBank/DDBJ databases">
        <title>Genomic Encyclopedia of Type Strains, Phase III (KMG-III): the genomes of soil and plant-associated and newly described type strains.</title>
        <authorList>
            <person name="Whitman W."/>
        </authorList>
    </citation>
    <scope>NUCLEOTIDE SEQUENCE [LARGE SCALE GENOMIC DNA]</scope>
    <source>
        <strain evidence="3 4">CGMCC 1.8979</strain>
    </source>
</reference>
<dbReference type="InterPro" id="IPR057253">
    <property type="entry name" value="CoiA-like_N"/>
</dbReference>
<gene>
    <name evidence="3" type="ORF">B0I26_12314</name>
</gene>
<evidence type="ECO:0000313" key="4">
    <source>
        <dbReference type="Proteomes" id="UP000248555"/>
    </source>
</evidence>
<sequence length="448" mass="52858">MQEALYEGKFFYLKSYLDTVEDIKAELDRLKKRADKGAFQCPYCNDTLILKSGNIREEHFSHRHSRSCEISEASEVYHQQVKRESKAHSVMKEIIYNELKGQEKTNENMQVDYGYIAKGKEKWRYYPDIIVKNADKEIAITILTNVTANKDEKLVRQIRNRNRYYQNKGMQTIWFVEDAEMSVDMNHHVIHLWEAELDIAIKTEEDLKWENVLNHLPIEEPLFKLFDYHHRKIPQSFDVRSLYYVHSTETEIVFTVHRFIVDEMKYPFRAFALNEGYQMSMSKALLTKQTIQLSDPEVEEKNRELFKEIVKQKALEKIEKDIKENIIREQQHMVTFSYTPTQAARKPSFQKLNSSEQEMFPLLDESLQKAIFDYVQSVSVISAKELSVYLVNEYGAPSETFLTGRYKIYGDVCKFLDYLAERGMIQFLQKDGVHDRIYGSCWNGAAKQ</sequence>
<dbReference type="Pfam" id="PF25164">
    <property type="entry name" value="CoiA_N"/>
    <property type="match status" value="1"/>
</dbReference>
<dbReference type="Pfam" id="PF19500">
    <property type="entry name" value="DUF6035"/>
    <property type="match status" value="1"/>
</dbReference>
<dbReference type="OrthoDB" id="3784230at2"/>
<evidence type="ECO:0000259" key="2">
    <source>
        <dbReference type="Pfam" id="PF25164"/>
    </source>
</evidence>
<comment type="caution">
    <text evidence="3">The sequence shown here is derived from an EMBL/GenBank/DDBJ whole genome shotgun (WGS) entry which is preliminary data.</text>
</comment>
<dbReference type="InterPro" id="IPR046099">
    <property type="entry name" value="DUF6035"/>
</dbReference>
<organism evidence="3 4">
    <name type="scientific">Paranoxybacillus vitaminiphilus</name>
    <dbReference type="NCBI Taxonomy" id="581036"/>
    <lineage>
        <taxon>Bacteria</taxon>
        <taxon>Bacillati</taxon>
        <taxon>Bacillota</taxon>
        <taxon>Bacilli</taxon>
        <taxon>Bacillales</taxon>
        <taxon>Anoxybacillaceae</taxon>
        <taxon>Paranoxybacillus</taxon>
    </lineage>
</organism>
<evidence type="ECO:0000313" key="3">
    <source>
        <dbReference type="EMBL" id="RAK15228.1"/>
    </source>
</evidence>
<dbReference type="AlphaFoldDB" id="A0A327Y1Z9"/>
<accession>A0A327Y1Z9</accession>
<feature type="domain" description="Competence protein CoiA-like N-terminal" evidence="2">
    <location>
        <begin position="29"/>
        <end position="71"/>
    </location>
</feature>
<protein>
    <submittedName>
        <fullName evidence="3">Competence protein CoiA-like protein</fullName>
    </submittedName>
</protein>